<dbReference type="GO" id="GO:0005739">
    <property type="term" value="C:mitochondrion"/>
    <property type="evidence" value="ECO:0007669"/>
    <property type="project" value="TreeGrafter"/>
</dbReference>
<dbReference type="OrthoDB" id="4664297at2759"/>
<organism evidence="2 3">
    <name type="scientific">Geosmithia morbida</name>
    <dbReference type="NCBI Taxonomy" id="1094350"/>
    <lineage>
        <taxon>Eukaryota</taxon>
        <taxon>Fungi</taxon>
        <taxon>Dikarya</taxon>
        <taxon>Ascomycota</taxon>
        <taxon>Pezizomycotina</taxon>
        <taxon>Sordariomycetes</taxon>
        <taxon>Hypocreomycetidae</taxon>
        <taxon>Hypocreales</taxon>
        <taxon>Bionectriaceae</taxon>
        <taxon>Geosmithia</taxon>
    </lineage>
</organism>
<dbReference type="InterPro" id="IPR051924">
    <property type="entry name" value="GST_Kappa/NadH"/>
</dbReference>
<dbReference type="Pfam" id="PF01323">
    <property type="entry name" value="DSBA"/>
    <property type="match status" value="1"/>
</dbReference>
<evidence type="ECO:0000313" key="2">
    <source>
        <dbReference type="EMBL" id="KAF4121198.1"/>
    </source>
</evidence>
<dbReference type="RefSeq" id="XP_035319850.1">
    <property type="nucleotide sequence ID" value="XM_035464140.1"/>
</dbReference>
<protein>
    <submittedName>
        <fullName evidence="2">DSBA-like thioredoxin domain</fullName>
    </submittedName>
</protein>
<comment type="caution">
    <text evidence="2">The sequence shown here is derived from an EMBL/GenBank/DDBJ whole genome shotgun (WGS) entry which is preliminary data.</text>
</comment>
<dbReference type="SUPFAM" id="SSF52833">
    <property type="entry name" value="Thioredoxin-like"/>
    <property type="match status" value="1"/>
</dbReference>
<dbReference type="InterPro" id="IPR036249">
    <property type="entry name" value="Thioredoxin-like_sf"/>
</dbReference>
<sequence>MSARIECNIDVASLYSYIAYVDLMGNLDKLRSHGVEVEFHPILIAGINKLSGNKPPWLLPAKAKYIDSDVRRAASRLGMPAPVTPDSFLETRSFTASPQRAMLYVKANYPARTFHAVLARLFSAMWIPPHVNVCSDEGLARVLAEAVASDGEPVFTDHDVRAVLDGRAGLKDSLASQTNKAVDQGAFGAPWFWVTNAKGETDGFFGSDR</sequence>
<dbReference type="GO" id="GO:0004602">
    <property type="term" value="F:glutathione peroxidase activity"/>
    <property type="evidence" value="ECO:0007669"/>
    <property type="project" value="TreeGrafter"/>
</dbReference>
<dbReference type="EMBL" id="JAANYQ010000013">
    <property type="protein sequence ID" value="KAF4121198.1"/>
    <property type="molecule type" value="Genomic_DNA"/>
</dbReference>
<dbReference type="GO" id="GO:0005777">
    <property type="term" value="C:peroxisome"/>
    <property type="evidence" value="ECO:0007669"/>
    <property type="project" value="TreeGrafter"/>
</dbReference>
<evidence type="ECO:0000259" key="1">
    <source>
        <dbReference type="Pfam" id="PF01323"/>
    </source>
</evidence>
<dbReference type="Proteomes" id="UP000749293">
    <property type="component" value="Unassembled WGS sequence"/>
</dbReference>
<evidence type="ECO:0000313" key="3">
    <source>
        <dbReference type="Proteomes" id="UP000749293"/>
    </source>
</evidence>
<dbReference type="GO" id="GO:0006749">
    <property type="term" value="P:glutathione metabolic process"/>
    <property type="evidence" value="ECO:0007669"/>
    <property type="project" value="TreeGrafter"/>
</dbReference>
<dbReference type="AlphaFoldDB" id="A0A9P4YT19"/>
<dbReference type="PANTHER" id="PTHR42943">
    <property type="entry name" value="GLUTATHIONE S-TRANSFERASE KAPPA"/>
    <property type="match status" value="1"/>
</dbReference>
<gene>
    <name evidence="2" type="ORF">GMORB2_2160</name>
</gene>
<dbReference type="GO" id="GO:0004364">
    <property type="term" value="F:glutathione transferase activity"/>
    <property type="evidence" value="ECO:0007669"/>
    <property type="project" value="TreeGrafter"/>
</dbReference>
<dbReference type="GeneID" id="55968390"/>
<dbReference type="Gene3D" id="3.40.30.10">
    <property type="entry name" value="Glutaredoxin"/>
    <property type="match status" value="1"/>
</dbReference>
<proteinExistence type="predicted"/>
<dbReference type="InterPro" id="IPR001853">
    <property type="entry name" value="DSBA-like_thioredoxin_dom"/>
</dbReference>
<dbReference type="PANTHER" id="PTHR42943:SF13">
    <property type="entry name" value="GLUTATHIONE S-TRANSFERASE KAPPA-RELATED"/>
    <property type="match status" value="1"/>
</dbReference>
<name>A0A9P4YT19_9HYPO</name>
<reference evidence="2" key="1">
    <citation type="submission" date="2020-03" db="EMBL/GenBank/DDBJ databases">
        <title>Site-based positive gene gene selection in Geosmithia morbida across the United States reveals a broad range of putative effectors and factors for local host and environmental adapation.</title>
        <authorList>
            <person name="Onufrak A."/>
            <person name="Murdoch R.W."/>
            <person name="Gazis R."/>
            <person name="Huff M."/>
            <person name="Staton M."/>
            <person name="Klingeman W."/>
            <person name="Hadziabdic D."/>
        </authorList>
    </citation>
    <scope>NUCLEOTIDE SEQUENCE</scope>
    <source>
        <strain evidence="2">1262</strain>
    </source>
</reference>
<keyword evidence="3" id="KW-1185">Reference proteome</keyword>
<feature type="domain" description="DSBA-like thioredoxin" evidence="1">
    <location>
        <begin position="9"/>
        <end position="209"/>
    </location>
</feature>
<accession>A0A9P4YT19</accession>